<dbReference type="InterPro" id="IPR042099">
    <property type="entry name" value="ANL_N_sf"/>
</dbReference>
<dbReference type="OrthoDB" id="1700726at2759"/>
<sequence>MVFQINVPVGPAKEGETAPRRYYKYKDQAISKPLGFKCNTLYEYMLECIKTHGKDRKCMGTRDLVDLHSEKKIVKKMVDGTLQEQEKEWIYYEKSDYSYITFGDLENITTNFGKGLVKLGVKPAEEKLHIFAATSAKWLQTFFSAQSQSIPVVTAYDTLGEEGLTVSLCQTETVGVFTNNDLLAKLINPLKKAEKVRYIIHSENLNPNDKILGGKLYKDAISAIEKLKEVRPDIKIISYEDVIQLGKDNAKEIDVHPPKPDDLACIMYTSGSTGTPKGVTLTQKNIVSGLGGISSVINREKVNQNDRIICFLPLAHIFELAFEMIVLYWGGVIGYATVKTLSDVSMRNSEGDMKTFKPTIMVGVAAVWEAVRKGILGQIDKLPATKQKIFWSFYKAKLLMKKYYIPGTSIIDNLIFKKVKEATGGHLRLLLNGGSPISGSTQRFITTLIAPMLIGYGLTETVANTCITDPDFFEYDCPGTLLGSITVKLIDVAEAGYSAKNNQGEILIKGLPITSSYYKNEEETKNAFNYEEGWFSTGDIGEWLPNGHLKIIDRKKNLVKTQNGEYIALEKLESVYRSNPLVLNICCYADASKVKPIAIVIPNEANLKKLAVQLKLAKTEDEVHLAEVVHNKKLCNEVTHKLVATGKEQGLAGIELILGCVILDDEWTPENGFVTSAQKLQRKLILNSCKDRVEALYGDS</sequence>
<name>A0A9W6SUU7_CANBO</name>
<comment type="caution">
    <text evidence="7">The sequence shown here is derived from an EMBL/GenBank/DDBJ whole genome shotgun (WGS) entry which is preliminary data.</text>
</comment>
<feature type="domain" description="AMP-dependent synthetase/ligase" evidence="6">
    <location>
        <begin position="87"/>
        <end position="518"/>
    </location>
</feature>
<evidence type="ECO:0000256" key="5">
    <source>
        <dbReference type="ARBA" id="ARBA00036813"/>
    </source>
</evidence>
<dbReference type="PROSITE" id="PS00455">
    <property type="entry name" value="AMP_BINDING"/>
    <property type="match status" value="1"/>
</dbReference>
<dbReference type="InterPro" id="IPR020845">
    <property type="entry name" value="AMP-binding_CS"/>
</dbReference>
<dbReference type="SUPFAM" id="SSF56801">
    <property type="entry name" value="Acetyl-CoA synthetase-like"/>
    <property type="match status" value="1"/>
</dbReference>
<dbReference type="InterPro" id="IPR000873">
    <property type="entry name" value="AMP-dep_synth/lig_dom"/>
</dbReference>
<dbReference type="GO" id="GO:0005811">
    <property type="term" value="C:lipid droplet"/>
    <property type="evidence" value="ECO:0007669"/>
    <property type="project" value="TreeGrafter"/>
</dbReference>
<keyword evidence="4" id="KW-0067">ATP-binding</keyword>
<organism evidence="7 8">
    <name type="scientific">Candida boidinii</name>
    <name type="common">Yeast</name>
    <dbReference type="NCBI Taxonomy" id="5477"/>
    <lineage>
        <taxon>Eukaryota</taxon>
        <taxon>Fungi</taxon>
        <taxon>Dikarya</taxon>
        <taxon>Ascomycota</taxon>
        <taxon>Saccharomycotina</taxon>
        <taxon>Pichiomycetes</taxon>
        <taxon>Pichiales</taxon>
        <taxon>Pichiaceae</taxon>
        <taxon>Ogataea</taxon>
        <taxon>Ogataea/Candida clade</taxon>
    </lineage>
</organism>
<accession>A0A9W6SUU7</accession>
<dbReference type="Pfam" id="PF00501">
    <property type="entry name" value="AMP-binding"/>
    <property type="match status" value="1"/>
</dbReference>
<keyword evidence="8" id="KW-1185">Reference proteome</keyword>
<evidence type="ECO:0000256" key="1">
    <source>
        <dbReference type="ARBA" id="ARBA00006432"/>
    </source>
</evidence>
<dbReference type="GO" id="GO:0004467">
    <property type="term" value="F:long-chain fatty acid-CoA ligase activity"/>
    <property type="evidence" value="ECO:0007669"/>
    <property type="project" value="UniProtKB-EC"/>
</dbReference>
<comment type="similarity">
    <text evidence="1">Belongs to the ATP-dependent AMP-binding enzyme family.</text>
</comment>
<dbReference type="GO" id="GO:0035336">
    <property type="term" value="P:long-chain fatty-acyl-CoA metabolic process"/>
    <property type="evidence" value="ECO:0007669"/>
    <property type="project" value="TreeGrafter"/>
</dbReference>
<keyword evidence="3" id="KW-0547">Nucleotide-binding</keyword>
<evidence type="ECO:0000259" key="6">
    <source>
        <dbReference type="Pfam" id="PF00501"/>
    </source>
</evidence>
<evidence type="ECO:0000256" key="2">
    <source>
        <dbReference type="ARBA" id="ARBA00022598"/>
    </source>
</evidence>
<comment type="catalytic activity">
    <reaction evidence="5">
        <text>a long-chain fatty acid + ATP + CoA = a long-chain fatty acyl-CoA + AMP + diphosphate</text>
        <dbReference type="Rhea" id="RHEA:15421"/>
        <dbReference type="ChEBI" id="CHEBI:30616"/>
        <dbReference type="ChEBI" id="CHEBI:33019"/>
        <dbReference type="ChEBI" id="CHEBI:57287"/>
        <dbReference type="ChEBI" id="CHEBI:57560"/>
        <dbReference type="ChEBI" id="CHEBI:83139"/>
        <dbReference type="ChEBI" id="CHEBI:456215"/>
        <dbReference type="EC" id="6.2.1.3"/>
    </reaction>
</comment>
<evidence type="ECO:0000313" key="8">
    <source>
        <dbReference type="Proteomes" id="UP001165120"/>
    </source>
</evidence>
<dbReference type="PANTHER" id="PTHR43272">
    <property type="entry name" value="LONG-CHAIN-FATTY-ACID--COA LIGASE"/>
    <property type="match status" value="1"/>
</dbReference>
<dbReference type="AlphaFoldDB" id="A0A9W6SUU7"/>
<dbReference type="GO" id="GO:0005524">
    <property type="term" value="F:ATP binding"/>
    <property type="evidence" value="ECO:0007669"/>
    <property type="project" value="UniProtKB-KW"/>
</dbReference>
<evidence type="ECO:0000256" key="3">
    <source>
        <dbReference type="ARBA" id="ARBA00022741"/>
    </source>
</evidence>
<dbReference type="PANTHER" id="PTHR43272:SF83">
    <property type="entry name" value="ACYL-COA SYNTHETASE LONG-CHAIN, ISOFORM J"/>
    <property type="match status" value="1"/>
</dbReference>
<dbReference type="EMBL" id="BSXN01000176">
    <property type="protein sequence ID" value="GME67446.1"/>
    <property type="molecule type" value="Genomic_DNA"/>
</dbReference>
<evidence type="ECO:0000313" key="7">
    <source>
        <dbReference type="EMBL" id="GME67446.1"/>
    </source>
</evidence>
<dbReference type="Proteomes" id="UP001165120">
    <property type="component" value="Unassembled WGS sequence"/>
</dbReference>
<keyword evidence="2" id="KW-0436">Ligase</keyword>
<gene>
    <name evidence="7" type="ORF">Cboi02_000087000</name>
</gene>
<evidence type="ECO:0000256" key="4">
    <source>
        <dbReference type="ARBA" id="ARBA00022840"/>
    </source>
</evidence>
<dbReference type="Gene3D" id="3.40.50.12780">
    <property type="entry name" value="N-terminal domain of ligase-like"/>
    <property type="match status" value="1"/>
</dbReference>
<protein>
    <submittedName>
        <fullName evidence="7">Unnamed protein product</fullName>
    </submittedName>
</protein>
<dbReference type="GO" id="GO:0005886">
    <property type="term" value="C:plasma membrane"/>
    <property type="evidence" value="ECO:0007669"/>
    <property type="project" value="TreeGrafter"/>
</dbReference>
<proteinExistence type="inferred from homology"/>
<reference evidence="7" key="1">
    <citation type="submission" date="2023-04" db="EMBL/GenBank/DDBJ databases">
        <title>Candida boidinii NBRC 10035.</title>
        <authorList>
            <person name="Ichikawa N."/>
            <person name="Sato H."/>
            <person name="Tonouchi N."/>
        </authorList>
    </citation>
    <scope>NUCLEOTIDE SEQUENCE</scope>
    <source>
        <strain evidence="7">NBRC 10035</strain>
    </source>
</reference>
<dbReference type="GO" id="GO:0005783">
    <property type="term" value="C:endoplasmic reticulum"/>
    <property type="evidence" value="ECO:0007669"/>
    <property type="project" value="TreeGrafter"/>
</dbReference>